<dbReference type="InterPro" id="IPR056242">
    <property type="entry name" value="PIN_TASOR"/>
</dbReference>
<name>A0A914ACU1_PATMI</name>
<evidence type="ECO:0000256" key="1">
    <source>
        <dbReference type="SAM" id="MobiDB-lite"/>
    </source>
</evidence>
<sequence>MIPVVQGTAGGLDSNQNSQQLSTKVSCLSTDGSDTETTSAITGKPIQAEWDSSLTKEESGGFNCSGGQSESSSYKQPSGPSVDRLEVGPTKGQKKASSSSLKGIVIPDELLLMTCIPDELKALCKALQRRSSWGRQQHWRILLGSEIVVKMDQVRQQAHLNSQLCYQANAVLRILSRYRSLGLVHLLPGQQVDGSLSVKQQIDYIHKLRIAVPNSQQCRCIWLTDLPLSNSDLDQFKGRNINVYNIKTLLAKLLPDEPVQQAREPFVHDQSQDPPSATRGRAVDNFRRE</sequence>
<feature type="compositionally biased region" description="Polar residues" evidence="1">
    <location>
        <begin position="13"/>
        <end position="41"/>
    </location>
</feature>
<accession>A0A914ACU1</accession>
<organism evidence="3 4">
    <name type="scientific">Patiria miniata</name>
    <name type="common">Bat star</name>
    <name type="synonym">Asterina miniata</name>
    <dbReference type="NCBI Taxonomy" id="46514"/>
    <lineage>
        <taxon>Eukaryota</taxon>
        <taxon>Metazoa</taxon>
        <taxon>Echinodermata</taxon>
        <taxon>Eleutherozoa</taxon>
        <taxon>Asterozoa</taxon>
        <taxon>Asteroidea</taxon>
        <taxon>Valvatacea</taxon>
        <taxon>Valvatida</taxon>
        <taxon>Asterinidae</taxon>
        <taxon>Patiria</taxon>
    </lineage>
</organism>
<proteinExistence type="predicted"/>
<protein>
    <recommendedName>
        <fullName evidence="2">TASOR PIN domain-containing protein</fullName>
    </recommendedName>
</protein>
<dbReference type="AlphaFoldDB" id="A0A914ACU1"/>
<feature type="domain" description="TASOR PIN" evidence="2">
    <location>
        <begin position="103"/>
        <end position="252"/>
    </location>
</feature>
<dbReference type="OrthoDB" id="10664397at2759"/>
<dbReference type="EnsemblMetazoa" id="XM_038205358.1">
    <property type="protein sequence ID" value="XP_038061286.1"/>
    <property type="gene ID" value="LOC119732009"/>
</dbReference>
<evidence type="ECO:0000259" key="2">
    <source>
        <dbReference type="Pfam" id="PF24630"/>
    </source>
</evidence>
<dbReference type="Proteomes" id="UP000887568">
    <property type="component" value="Unplaced"/>
</dbReference>
<feature type="compositionally biased region" description="Polar residues" evidence="1">
    <location>
        <begin position="65"/>
        <end position="79"/>
    </location>
</feature>
<evidence type="ECO:0000313" key="4">
    <source>
        <dbReference type="Proteomes" id="UP000887568"/>
    </source>
</evidence>
<dbReference type="Pfam" id="PF24630">
    <property type="entry name" value="PIN_TASOR"/>
    <property type="match status" value="1"/>
</dbReference>
<keyword evidence="4" id="KW-1185">Reference proteome</keyword>
<dbReference type="RefSeq" id="XP_038061286.1">
    <property type="nucleotide sequence ID" value="XM_038205358.1"/>
</dbReference>
<feature type="region of interest" description="Disordered" evidence="1">
    <location>
        <begin position="261"/>
        <end position="289"/>
    </location>
</feature>
<reference evidence="3" key="1">
    <citation type="submission" date="2022-11" db="UniProtKB">
        <authorList>
            <consortium name="EnsemblMetazoa"/>
        </authorList>
    </citation>
    <scope>IDENTIFICATION</scope>
</reference>
<dbReference type="GeneID" id="119732009"/>
<feature type="region of interest" description="Disordered" evidence="1">
    <location>
        <begin position="1"/>
        <end position="99"/>
    </location>
</feature>
<evidence type="ECO:0000313" key="3">
    <source>
        <dbReference type="EnsemblMetazoa" id="XP_038061286.1"/>
    </source>
</evidence>